<evidence type="ECO:0008006" key="5">
    <source>
        <dbReference type="Google" id="ProtNLM"/>
    </source>
</evidence>
<reference evidence="3 4" key="1">
    <citation type="submission" date="2023-03" db="EMBL/GenBank/DDBJ databases">
        <title>Draft genome sequence of the bacteria which degrade cell wall of Tricholomamatutake.</title>
        <authorList>
            <person name="Konishi Y."/>
            <person name="Fukuta Y."/>
            <person name="Shirasaka N."/>
        </authorList>
    </citation>
    <scope>NUCLEOTIDE SEQUENCE [LARGE SCALE GENOMIC DNA]</scope>
    <source>
        <strain evidence="4">mu1</strain>
    </source>
</reference>
<protein>
    <recommendedName>
        <fullName evidence="5">Class I SAM-dependent methyltransferase</fullName>
    </recommendedName>
</protein>
<sequence length="227" mass="25585">MDWKFYRPVFAVDHAPEMPAGMMTEGAWSGHRRFAYDLVRFAKPKVIVELGTLYGTSFFSFCQAIKDEGLSTSCYAVDTWQGDPHTGMYGTINDGIYQAVSSVKKREFPAVGTLLRHTFDEALPLFPKESIDILHIDGYHAYEAVLHDYASWLPKLAPKGVVLFHDTAVKVLDFGVHLLWDQLSAIHPHMRFHHSNGLGVLFPKGVSDEFQNVLAGQEKLILRYARG</sequence>
<dbReference type="PANTHER" id="PTHR40048:SF1">
    <property type="entry name" value="RHAMNOSYL O-METHYLTRANSFERASE"/>
    <property type="match status" value="1"/>
</dbReference>
<dbReference type="SUPFAM" id="SSF53335">
    <property type="entry name" value="S-adenosyl-L-methionine-dependent methyltransferases"/>
    <property type="match status" value="1"/>
</dbReference>
<dbReference type="Gene3D" id="3.40.50.150">
    <property type="entry name" value="Vaccinia Virus protein VP39"/>
    <property type="match status" value="1"/>
</dbReference>
<evidence type="ECO:0000256" key="1">
    <source>
        <dbReference type="ARBA" id="ARBA00022603"/>
    </source>
</evidence>
<keyword evidence="2" id="KW-0808">Transferase</keyword>
<proteinExistence type="predicted"/>
<dbReference type="InterPro" id="IPR029063">
    <property type="entry name" value="SAM-dependent_MTases_sf"/>
</dbReference>
<gene>
    <name evidence="3" type="ORF">MU1_55640</name>
</gene>
<accession>A0ABQ6GMA3</accession>
<evidence type="ECO:0000256" key="2">
    <source>
        <dbReference type="ARBA" id="ARBA00022679"/>
    </source>
</evidence>
<dbReference type="Pfam" id="PF13578">
    <property type="entry name" value="Methyltransf_24"/>
    <property type="match status" value="1"/>
</dbReference>
<comment type="caution">
    <text evidence="3">The sequence shown here is derived from an EMBL/GenBank/DDBJ whole genome shotgun (WGS) entry which is preliminary data.</text>
</comment>
<name>A0ABQ6GMA3_9BACL</name>
<dbReference type="Proteomes" id="UP001157114">
    <property type="component" value="Unassembled WGS sequence"/>
</dbReference>
<dbReference type="PANTHER" id="PTHR40048">
    <property type="entry name" value="RHAMNOSYL O-METHYLTRANSFERASE"/>
    <property type="match status" value="1"/>
</dbReference>
<dbReference type="EMBL" id="BSSQ01000028">
    <property type="protein sequence ID" value="GLX71215.1"/>
    <property type="molecule type" value="Genomic_DNA"/>
</dbReference>
<keyword evidence="1" id="KW-0489">Methyltransferase</keyword>
<keyword evidence="4" id="KW-1185">Reference proteome</keyword>
<organism evidence="3 4">
    <name type="scientific">Paenibacillus glycanilyticus</name>
    <dbReference type="NCBI Taxonomy" id="126569"/>
    <lineage>
        <taxon>Bacteria</taxon>
        <taxon>Bacillati</taxon>
        <taxon>Bacillota</taxon>
        <taxon>Bacilli</taxon>
        <taxon>Bacillales</taxon>
        <taxon>Paenibacillaceae</taxon>
        <taxon>Paenibacillus</taxon>
    </lineage>
</organism>
<evidence type="ECO:0000313" key="4">
    <source>
        <dbReference type="Proteomes" id="UP001157114"/>
    </source>
</evidence>
<evidence type="ECO:0000313" key="3">
    <source>
        <dbReference type="EMBL" id="GLX71215.1"/>
    </source>
</evidence>
<dbReference type="RefSeq" id="WP_284242019.1">
    <property type="nucleotide sequence ID" value="NZ_BSSQ01000028.1"/>
</dbReference>